<feature type="domain" description="UPF0033" evidence="2">
    <location>
        <begin position="9"/>
        <end position="33"/>
    </location>
</feature>
<dbReference type="AlphaFoldDB" id="A0A5S9QIV2"/>
<dbReference type="Proteomes" id="UP000434580">
    <property type="component" value="Unassembled WGS sequence"/>
</dbReference>
<organism evidence="3 4">
    <name type="scientific">BD1-7 clade bacterium</name>
    <dbReference type="NCBI Taxonomy" id="2029982"/>
    <lineage>
        <taxon>Bacteria</taxon>
        <taxon>Pseudomonadati</taxon>
        <taxon>Pseudomonadota</taxon>
        <taxon>Gammaproteobacteria</taxon>
        <taxon>Cellvibrionales</taxon>
        <taxon>Spongiibacteraceae</taxon>
        <taxon>BD1-7 clade</taxon>
    </lineage>
</organism>
<dbReference type="PROSITE" id="PS01148">
    <property type="entry name" value="UPF0033"/>
    <property type="match status" value="1"/>
</dbReference>
<dbReference type="PANTHER" id="PTHR33279:SF2">
    <property type="entry name" value="SULFUR CARRIER PROTEIN TUSA"/>
    <property type="match status" value="1"/>
</dbReference>
<evidence type="ECO:0000313" key="4">
    <source>
        <dbReference type="Proteomes" id="UP000434580"/>
    </source>
</evidence>
<dbReference type="OrthoDB" id="9797352at2"/>
<dbReference type="Gene3D" id="3.30.110.40">
    <property type="entry name" value="TusA-like domain"/>
    <property type="match status" value="1"/>
</dbReference>
<reference evidence="3 4" key="1">
    <citation type="submission" date="2019-11" db="EMBL/GenBank/DDBJ databases">
        <authorList>
            <person name="Holert J."/>
        </authorList>
    </citation>
    <scope>NUCLEOTIDE SEQUENCE [LARGE SCALE GENOMIC DNA]</scope>
    <source>
        <strain evidence="3">BC5_2</strain>
    </source>
</reference>
<evidence type="ECO:0000313" key="3">
    <source>
        <dbReference type="EMBL" id="CAA0117573.1"/>
    </source>
</evidence>
<dbReference type="InterPro" id="IPR036868">
    <property type="entry name" value="TusA-like_sf"/>
</dbReference>
<dbReference type="PANTHER" id="PTHR33279">
    <property type="entry name" value="SULFUR CARRIER PROTEIN YEDF-RELATED"/>
    <property type="match status" value="1"/>
</dbReference>
<comment type="similarity">
    <text evidence="1">Belongs to the sulfur carrier protein TusA family.</text>
</comment>
<evidence type="ECO:0000256" key="1">
    <source>
        <dbReference type="ARBA" id="ARBA00008984"/>
    </source>
</evidence>
<dbReference type="Pfam" id="PF01206">
    <property type="entry name" value="TusA"/>
    <property type="match status" value="1"/>
</dbReference>
<name>A0A5S9QIV2_9GAMM</name>
<dbReference type="SUPFAM" id="SSF64307">
    <property type="entry name" value="SirA-like"/>
    <property type="match status" value="1"/>
</dbReference>
<gene>
    <name evidence="3" type="primary">tusA_2</name>
    <name evidence="3" type="ORF">DPBNPPHM_02298</name>
</gene>
<dbReference type="EMBL" id="CACSII010000019">
    <property type="protein sequence ID" value="CAA0117573.1"/>
    <property type="molecule type" value="Genomic_DNA"/>
</dbReference>
<protein>
    <submittedName>
        <fullName evidence="3">Sulfur carrier protein TusA</fullName>
    </submittedName>
</protein>
<accession>A0A5S9QIV2</accession>
<dbReference type="NCBIfam" id="NF001423">
    <property type="entry name" value="PRK00299.1"/>
    <property type="match status" value="1"/>
</dbReference>
<sequence length="80" mass="9133">MSEEEIKTLDARGLFCPEPVMLLHKKVRELAAGEVFHVLATDPSTERDIPKFCVFLDHELLEHKQVGDEFHYKIRKAGAA</sequence>
<proteinExistence type="inferred from homology"/>
<dbReference type="InterPro" id="IPR001455">
    <property type="entry name" value="TusA-like"/>
</dbReference>
<evidence type="ECO:0000259" key="2">
    <source>
        <dbReference type="PROSITE" id="PS01148"/>
    </source>
</evidence>